<dbReference type="InterPro" id="IPR036430">
    <property type="entry name" value="RNase_T2-like_sf"/>
</dbReference>
<dbReference type="GO" id="GO:0033897">
    <property type="term" value="F:ribonuclease T2 activity"/>
    <property type="evidence" value="ECO:0007669"/>
    <property type="project" value="UniProtKB-EC"/>
</dbReference>
<proteinExistence type="predicted"/>
<dbReference type="AlphaFoldDB" id="A0A7W8DSZ6"/>
<dbReference type="SUPFAM" id="SSF55895">
    <property type="entry name" value="Ribonuclease Rh-like"/>
    <property type="match status" value="1"/>
</dbReference>
<feature type="chain" id="PRO_5030966325" evidence="1">
    <location>
        <begin position="23"/>
        <end position="240"/>
    </location>
</feature>
<dbReference type="EC" id="4.6.1.19" evidence="2"/>
<dbReference type="RefSeq" id="WP_184140232.1">
    <property type="nucleotide sequence ID" value="NZ_JACHIK010000001.1"/>
</dbReference>
<dbReference type="Gene3D" id="3.90.730.10">
    <property type="entry name" value="Ribonuclease T2-like"/>
    <property type="match status" value="1"/>
</dbReference>
<sequence length="240" mass="24630">MPVLSFLVVSIALFLGGGIAAAQSAPEGKAREVLSVGWQAGYCAARPKSRGCTGFSAEAPAAGRFSLVNRFAARKSYCGIEAALQEKARKGKWTDLPDVTLAAATKTRLAAAMPAVRVGLDRRQWLKSGSCLAASAEAYYARSLDLLDELNASPVRALFTDRKGAAITLAEVRAAFDAAFGKGAGERVRLACRKAGDRVIVTGLTIGLASGDGPLKALIAGASPTKSRCTGGVTGAGEAG</sequence>
<feature type="signal peptide" evidence="1">
    <location>
        <begin position="1"/>
        <end position="22"/>
    </location>
</feature>
<protein>
    <submittedName>
        <fullName evidence="2">Ribonuclease T2</fullName>
        <ecNumber evidence="2">4.6.1.19</ecNumber>
    </submittedName>
</protein>
<evidence type="ECO:0000313" key="2">
    <source>
        <dbReference type="EMBL" id="MBB5040982.1"/>
    </source>
</evidence>
<reference evidence="2 3" key="1">
    <citation type="submission" date="2020-08" db="EMBL/GenBank/DDBJ databases">
        <title>Genomic Encyclopedia of Type Strains, Phase IV (KMG-IV): sequencing the most valuable type-strain genomes for metagenomic binning, comparative biology and taxonomic classification.</title>
        <authorList>
            <person name="Goeker M."/>
        </authorList>
    </citation>
    <scope>NUCLEOTIDE SEQUENCE [LARGE SCALE GENOMIC DNA]</scope>
    <source>
        <strain evidence="2 3">DSM 21319</strain>
    </source>
</reference>
<dbReference type="EMBL" id="JACHIK010000001">
    <property type="protein sequence ID" value="MBB5040982.1"/>
    <property type="molecule type" value="Genomic_DNA"/>
</dbReference>
<keyword evidence="2" id="KW-0456">Lyase</keyword>
<evidence type="ECO:0000313" key="3">
    <source>
        <dbReference type="Proteomes" id="UP000535406"/>
    </source>
</evidence>
<evidence type="ECO:0000256" key="1">
    <source>
        <dbReference type="SAM" id="SignalP"/>
    </source>
</evidence>
<comment type="caution">
    <text evidence="2">The sequence shown here is derived from an EMBL/GenBank/DDBJ whole genome shotgun (WGS) entry which is preliminary data.</text>
</comment>
<keyword evidence="1" id="KW-0732">Signal</keyword>
<dbReference type="GO" id="GO:0003723">
    <property type="term" value="F:RNA binding"/>
    <property type="evidence" value="ECO:0007669"/>
    <property type="project" value="InterPro"/>
</dbReference>
<dbReference type="Proteomes" id="UP000535406">
    <property type="component" value="Unassembled WGS sequence"/>
</dbReference>
<accession>A0A7W8DSZ6</accession>
<name>A0A7W8DSZ6_9HYPH</name>
<organism evidence="2 3">
    <name type="scientific">Shinella fusca</name>
    <dbReference type="NCBI Taxonomy" id="544480"/>
    <lineage>
        <taxon>Bacteria</taxon>
        <taxon>Pseudomonadati</taxon>
        <taxon>Pseudomonadota</taxon>
        <taxon>Alphaproteobacteria</taxon>
        <taxon>Hyphomicrobiales</taxon>
        <taxon>Rhizobiaceae</taxon>
        <taxon>Shinella</taxon>
    </lineage>
</organism>
<keyword evidence="3" id="KW-1185">Reference proteome</keyword>
<gene>
    <name evidence="2" type="ORF">HNQ66_000360</name>
</gene>